<dbReference type="AlphaFoldDB" id="A0AAE1HL18"/>
<gene>
    <name evidence="2" type="ORF">KUF71_000329</name>
    <name evidence="1" type="ORF">KUF71_003919</name>
</gene>
<keyword evidence="3" id="KW-1185">Reference proteome</keyword>
<dbReference type="GO" id="GO:0016301">
    <property type="term" value="F:kinase activity"/>
    <property type="evidence" value="ECO:0007669"/>
    <property type="project" value="UniProtKB-KW"/>
</dbReference>
<protein>
    <submittedName>
        <fullName evidence="2">Serine/threonine-protein kinase</fullName>
    </submittedName>
</protein>
<accession>A0AAE1HL18</accession>
<organism evidence="2 3">
    <name type="scientific">Frankliniella fusca</name>
    <dbReference type="NCBI Taxonomy" id="407009"/>
    <lineage>
        <taxon>Eukaryota</taxon>
        <taxon>Metazoa</taxon>
        <taxon>Ecdysozoa</taxon>
        <taxon>Arthropoda</taxon>
        <taxon>Hexapoda</taxon>
        <taxon>Insecta</taxon>
        <taxon>Pterygota</taxon>
        <taxon>Neoptera</taxon>
        <taxon>Paraneoptera</taxon>
        <taxon>Thysanoptera</taxon>
        <taxon>Terebrantia</taxon>
        <taxon>Thripoidea</taxon>
        <taxon>Thripidae</taxon>
        <taxon>Frankliniella</taxon>
    </lineage>
</organism>
<sequence length="71" mass="8004">MISYYSLCGVPALKTHQLQKHKRCLQKCEVVIAASLIITVWSLARRIDQRMWGARIKGTATPQAFTLSSEV</sequence>
<dbReference type="EMBL" id="JAHWGI010000101">
    <property type="protein sequence ID" value="KAK3909487.1"/>
    <property type="molecule type" value="Genomic_DNA"/>
</dbReference>
<evidence type="ECO:0000313" key="2">
    <source>
        <dbReference type="EMBL" id="KAK3923247.1"/>
    </source>
</evidence>
<name>A0AAE1HL18_9NEOP</name>
<reference evidence="2" key="2">
    <citation type="journal article" date="2023" name="BMC Genomics">
        <title>Pest status, molecular evolution, and epigenetic factors derived from the genome assembly of Frankliniella fusca, a thysanopteran phytovirus vector.</title>
        <authorList>
            <person name="Catto M.A."/>
            <person name="Labadie P.E."/>
            <person name="Jacobson A.L."/>
            <person name="Kennedy G.G."/>
            <person name="Srinivasan R."/>
            <person name="Hunt B.G."/>
        </authorList>
    </citation>
    <scope>NUCLEOTIDE SEQUENCE</scope>
    <source>
        <strain evidence="2">PL_HMW_Pooled</strain>
    </source>
</reference>
<dbReference type="EMBL" id="JAHWGI010001142">
    <property type="protein sequence ID" value="KAK3923247.1"/>
    <property type="molecule type" value="Genomic_DNA"/>
</dbReference>
<keyword evidence="2" id="KW-0808">Transferase</keyword>
<keyword evidence="2" id="KW-0418">Kinase</keyword>
<evidence type="ECO:0000313" key="3">
    <source>
        <dbReference type="Proteomes" id="UP001219518"/>
    </source>
</evidence>
<reference evidence="2" key="1">
    <citation type="submission" date="2021-07" db="EMBL/GenBank/DDBJ databases">
        <authorList>
            <person name="Catto M.A."/>
            <person name="Jacobson A."/>
            <person name="Kennedy G."/>
            <person name="Labadie P."/>
            <person name="Hunt B.G."/>
            <person name="Srinivasan R."/>
        </authorList>
    </citation>
    <scope>NUCLEOTIDE SEQUENCE</scope>
    <source>
        <strain evidence="2">PL_HMW_Pooled</strain>
        <tissue evidence="2">Head</tissue>
    </source>
</reference>
<proteinExistence type="predicted"/>
<comment type="caution">
    <text evidence="2">The sequence shown here is derived from an EMBL/GenBank/DDBJ whole genome shotgun (WGS) entry which is preliminary data.</text>
</comment>
<evidence type="ECO:0000313" key="1">
    <source>
        <dbReference type="EMBL" id="KAK3909487.1"/>
    </source>
</evidence>
<dbReference type="Proteomes" id="UP001219518">
    <property type="component" value="Unassembled WGS sequence"/>
</dbReference>